<proteinExistence type="predicted"/>
<reference evidence="3 4" key="1">
    <citation type="submission" date="2017-08" db="EMBL/GenBank/DDBJ databases">
        <title>Infants hospitalized years apart are colonized by the same room-sourced microbial strains.</title>
        <authorList>
            <person name="Brooks B."/>
            <person name="Olm M.R."/>
            <person name="Firek B.A."/>
            <person name="Baker R."/>
            <person name="Thomas B.C."/>
            <person name="Morowitz M.J."/>
            <person name="Banfield J.F."/>
        </authorList>
    </citation>
    <scope>NUCLEOTIDE SEQUENCE [LARGE SCALE GENOMIC DNA]</scope>
    <source>
        <strain evidence="3">S2_003_000_R2_4</strain>
    </source>
</reference>
<dbReference type="Pfam" id="PF20155">
    <property type="entry name" value="TMP_3"/>
    <property type="match status" value="1"/>
</dbReference>
<comment type="caution">
    <text evidence="3">The sequence shown here is derived from an EMBL/GenBank/DDBJ whole genome shotgun (WGS) entry which is preliminary data.</text>
</comment>
<feature type="coiled-coil region" evidence="1">
    <location>
        <begin position="587"/>
        <end position="618"/>
    </location>
</feature>
<dbReference type="EMBL" id="QFQZ01000064">
    <property type="protein sequence ID" value="PZR32296.1"/>
    <property type="molecule type" value="Genomic_DNA"/>
</dbReference>
<dbReference type="RefSeq" id="WP_304280641.1">
    <property type="nucleotide sequence ID" value="NZ_QFQZ01000064.1"/>
</dbReference>
<protein>
    <recommendedName>
        <fullName evidence="2">Tape measure protein N-terminal domain-containing protein</fullName>
    </recommendedName>
</protein>
<organism evidence="3 4">
    <name type="scientific">Caulobacter segnis</name>
    <dbReference type="NCBI Taxonomy" id="88688"/>
    <lineage>
        <taxon>Bacteria</taxon>
        <taxon>Pseudomonadati</taxon>
        <taxon>Pseudomonadota</taxon>
        <taxon>Alphaproteobacteria</taxon>
        <taxon>Caulobacterales</taxon>
        <taxon>Caulobacteraceae</taxon>
        <taxon>Caulobacter</taxon>
    </lineage>
</organism>
<evidence type="ECO:0000259" key="2">
    <source>
        <dbReference type="Pfam" id="PF20155"/>
    </source>
</evidence>
<evidence type="ECO:0000256" key="1">
    <source>
        <dbReference type="SAM" id="Coils"/>
    </source>
</evidence>
<feature type="domain" description="Tape measure protein N-terminal" evidence="2">
    <location>
        <begin position="86"/>
        <end position="247"/>
    </location>
</feature>
<evidence type="ECO:0000313" key="4">
    <source>
        <dbReference type="Proteomes" id="UP000249393"/>
    </source>
</evidence>
<dbReference type="InterPro" id="IPR013491">
    <property type="entry name" value="Tape_meas_N"/>
</dbReference>
<evidence type="ECO:0000313" key="3">
    <source>
        <dbReference type="EMBL" id="PZR32296.1"/>
    </source>
</evidence>
<name>A0A2W5V6F0_9CAUL</name>
<gene>
    <name evidence="3" type="ORF">DI526_17125</name>
</gene>
<dbReference type="NCBIfam" id="TIGR02675">
    <property type="entry name" value="tape_meas_nterm"/>
    <property type="match status" value="1"/>
</dbReference>
<keyword evidence="1" id="KW-0175">Coiled coil</keyword>
<sequence>MSGGADLVARLRLEANAGNTAAVLSAAERQVAGVGTAGSKAAGGLRQAETASADFERSASSAGRASLFFGSALAAIGGRELIGRIKDTALEMGGMSAGLAAVTDGSLGAADAQATIREQAYQLGLVVRQQTEGYLGLAAATNGTSLAGQKTKDIWLGLVQAGTVLNTSQEKQSRALEAIGQLAGKGVVSQEELRQQLAESLPGAYQIAARSMGMTTQAFGKLVDSGKLLSEDFLPRFAAQLQKEFGSKLEAQLTTPLGRARVELAKFENLGDSLSAEAGAAFLDGLVAGVTNLNEALASDQIREAARELGHDLGEALSTAANGAAFLVEHLDEIKTVATAVLGVGLAKWLITSATEARAAAAAYLAKGVAAREAATVAGAASIEEAAAAATLRGAIEAVARAELAQATAAREAALANEQAAAAAFNRARVEASAATGGLLTVSNRSKLAAAERELAIAQTATVAASARAETAAATLAKATTLGGAAAQGAKTLFGGLMGLLGGPWGVALLGAGAAVAYVGKEIAESEARAREAYGTQTQYAASMAQAAEALGDAAINTRVFGADTANAVDPTDKLTSSTRQLTDQTLKLADARRQAALAALQEADQKLQTELSALDKTPARSLVNVQTGVGVDGSPIYGKILASARREQISEERAANMSARIQLAIAKPDPAAKPPKTATVTTSDKDVLRARAKDGDLEAARVAQEEYTRALVAGGVALDDWKVKEAGRLAVERLALADRPKLTAAEQALVAQIRSRAEETERLKIANDRIERSIGLTKSAEADTKALVARSAAALAGEAALEDLQVKEAGLAALQQLGVESLDDLSGKTLDYAKAAVAAAEAKEKQAIATAKVERVAAQIRDLQDRTASEDAYAKALAGGTEALVAYQRQEFVRQELDRAGKTLTADQVAELTKKAEALFAVQAAADSAALDKRQAEELSLARLNNRERAIEERYLQRKSLLLAAHGDLTREEVEARARALALADQAAADDAQAIGDLKESLRRTFIESGKLGFDDVGDYVEQRLREAVFNALLAKPIDILINAVVGSVSGVNGIGAGAGLGQLGGATGLASLFNSAGALAGLTTSATTVATSVLSKLGVSGWNAAKFGGMAGGAIGGAGTGMLVSSVAGLLGLKQSSGNQIGGTIGGALGSFIPIPGGAILGSIAGNLIGGLVGGKPSNQAAVLTLDSSGKVISTDGAKRTEQTTAAAQQIADAVAQIQTALTAGGATLTATVSKIDIGTRDKTHLNFSNGQSIDTAVGDVSAAIETATKTILANAKWATEAQTAYAQKLLAAGATIDQVVASMQVATTFGASLDDAIAQLTDPAAYAKKQALDAIDANYQALKTQAQELIAAGLATTDVLAKIDRLKDLQVDQALKNLASAAGSAAEALDPAAFKRSIEDQIAQLLDPVAYERSKALADIEANSATLKAQAQALVDAGKLSADVLTQLDQLKGLQVADSIKKLGDAAGDTAKALRDAADAQKAAQDFAGSIDDAILQLTDPIAARISAIQRDYETKVAQAQTMIAAGQLGADVLDRLANLRDLQIDDVLSSLAESAQQATDVFADARPRLQSFLDGLAVGSNSPLSAGAQKDAAQATYDRLLGLAQSGNADALSQITSAADALLGADRNATSSASDRLALFNKVTGDIQGLIGRSGGAVLDKPEVVQAKKTVDLLTQLKDSLDPAKIAQRPPAPIEIKASPWVLALQKDAATAQAKSLQDGVDKLAAKSDEAKLAVTEGLARVQAAVSSGLAAMTATLAAGQQETAAAIQGLSADVAANAAEQRMANAYAQRAYAR</sequence>
<dbReference type="Proteomes" id="UP000249393">
    <property type="component" value="Unassembled WGS sequence"/>
</dbReference>
<accession>A0A2W5V6F0</accession>